<dbReference type="AlphaFoldDB" id="A0AA35U338"/>
<keyword evidence="3" id="KW-1185">Reference proteome</keyword>
<feature type="region of interest" description="Disordered" evidence="1">
    <location>
        <begin position="47"/>
        <end position="83"/>
    </location>
</feature>
<name>A0AA35U338_GEOBA</name>
<evidence type="ECO:0000256" key="1">
    <source>
        <dbReference type="SAM" id="MobiDB-lite"/>
    </source>
</evidence>
<feature type="compositionally biased region" description="Polar residues" evidence="1">
    <location>
        <begin position="70"/>
        <end position="83"/>
    </location>
</feature>
<proteinExistence type="predicted"/>
<accession>A0AA35U338</accession>
<feature type="compositionally biased region" description="Low complexity" evidence="1">
    <location>
        <begin position="48"/>
        <end position="62"/>
    </location>
</feature>
<sequence length="83" mass="8863">MENGHVQTQLRLQDGNRTDLASPDYKIIPLPPLIKIANTVPAVGYSATTNTNQNNSEPSSSSVVPIHLVSNLSPMQTPIANSP</sequence>
<feature type="region of interest" description="Disordered" evidence="1">
    <location>
        <begin position="1"/>
        <end position="23"/>
    </location>
</feature>
<dbReference type="Proteomes" id="UP001174909">
    <property type="component" value="Unassembled WGS sequence"/>
</dbReference>
<evidence type="ECO:0000313" key="2">
    <source>
        <dbReference type="EMBL" id="CAI8057756.1"/>
    </source>
</evidence>
<evidence type="ECO:0000313" key="3">
    <source>
        <dbReference type="Proteomes" id="UP001174909"/>
    </source>
</evidence>
<feature type="compositionally biased region" description="Polar residues" evidence="1">
    <location>
        <begin position="1"/>
        <end position="11"/>
    </location>
</feature>
<organism evidence="2 3">
    <name type="scientific">Geodia barretti</name>
    <name type="common">Barrett's horny sponge</name>
    <dbReference type="NCBI Taxonomy" id="519541"/>
    <lineage>
        <taxon>Eukaryota</taxon>
        <taxon>Metazoa</taxon>
        <taxon>Porifera</taxon>
        <taxon>Demospongiae</taxon>
        <taxon>Heteroscleromorpha</taxon>
        <taxon>Tetractinellida</taxon>
        <taxon>Astrophorina</taxon>
        <taxon>Geodiidae</taxon>
        <taxon>Geodia</taxon>
    </lineage>
</organism>
<protein>
    <submittedName>
        <fullName evidence="2">Uncharacterized protein</fullName>
    </submittedName>
</protein>
<dbReference type="EMBL" id="CASHTH010004474">
    <property type="protein sequence ID" value="CAI8057756.1"/>
    <property type="molecule type" value="Genomic_DNA"/>
</dbReference>
<gene>
    <name evidence="2" type="ORF">GBAR_LOCUS31460</name>
</gene>
<comment type="caution">
    <text evidence="2">The sequence shown here is derived from an EMBL/GenBank/DDBJ whole genome shotgun (WGS) entry which is preliminary data.</text>
</comment>
<reference evidence="2" key="1">
    <citation type="submission" date="2023-03" db="EMBL/GenBank/DDBJ databases">
        <authorList>
            <person name="Steffen K."/>
            <person name="Cardenas P."/>
        </authorList>
    </citation>
    <scope>NUCLEOTIDE SEQUENCE</scope>
</reference>